<proteinExistence type="predicted"/>
<reference evidence="1" key="2">
    <citation type="submission" date="2020-11" db="EMBL/GenBank/DDBJ databases">
        <authorList>
            <person name="McCartney M.A."/>
            <person name="Auch B."/>
            <person name="Kono T."/>
            <person name="Mallez S."/>
            <person name="Becker A."/>
            <person name="Gohl D.M."/>
            <person name="Silverstein K.A.T."/>
            <person name="Koren S."/>
            <person name="Bechman K.B."/>
            <person name="Herman A."/>
            <person name="Abrahante J.E."/>
            <person name="Garbe J."/>
        </authorList>
    </citation>
    <scope>NUCLEOTIDE SEQUENCE</scope>
    <source>
        <strain evidence="1">Duluth1</strain>
        <tissue evidence="1">Whole animal</tissue>
    </source>
</reference>
<comment type="caution">
    <text evidence="1">The sequence shown here is derived from an EMBL/GenBank/DDBJ whole genome shotgun (WGS) entry which is preliminary data.</text>
</comment>
<gene>
    <name evidence="1" type="ORF">DPMN_100174</name>
</gene>
<dbReference type="Proteomes" id="UP000828390">
    <property type="component" value="Unassembled WGS sequence"/>
</dbReference>
<keyword evidence="2" id="KW-1185">Reference proteome</keyword>
<dbReference type="AlphaFoldDB" id="A0A9D4R776"/>
<accession>A0A9D4R776</accession>
<reference evidence="1" key="1">
    <citation type="journal article" date="2019" name="bioRxiv">
        <title>The Genome of the Zebra Mussel, Dreissena polymorpha: A Resource for Invasive Species Research.</title>
        <authorList>
            <person name="McCartney M.A."/>
            <person name="Auch B."/>
            <person name="Kono T."/>
            <person name="Mallez S."/>
            <person name="Zhang Y."/>
            <person name="Obille A."/>
            <person name="Becker A."/>
            <person name="Abrahante J.E."/>
            <person name="Garbe J."/>
            <person name="Badalamenti J.P."/>
            <person name="Herman A."/>
            <person name="Mangelson H."/>
            <person name="Liachko I."/>
            <person name="Sullivan S."/>
            <person name="Sone E.D."/>
            <person name="Koren S."/>
            <person name="Silverstein K.A.T."/>
            <person name="Beckman K.B."/>
            <person name="Gohl D.M."/>
        </authorList>
    </citation>
    <scope>NUCLEOTIDE SEQUENCE</scope>
    <source>
        <strain evidence="1">Duluth1</strain>
        <tissue evidence="1">Whole animal</tissue>
    </source>
</reference>
<name>A0A9D4R776_DREPO</name>
<evidence type="ECO:0000313" key="2">
    <source>
        <dbReference type="Proteomes" id="UP000828390"/>
    </source>
</evidence>
<dbReference type="EMBL" id="JAIWYP010000003">
    <property type="protein sequence ID" value="KAH3857564.1"/>
    <property type="molecule type" value="Genomic_DNA"/>
</dbReference>
<sequence>MVDGEKSAFLFNGLTSRSHGGSAGSSGSINMSLYSSLIGVISLADTNQGTLDLISICLRSMF</sequence>
<evidence type="ECO:0000313" key="1">
    <source>
        <dbReference type="EMBL" id="KAH3857564.1"/>
    </source>
</evidence>
<protein>
    <submittedName>
        <fullName evidence="1">Uncharacterized protein</fullName>
    </submittedName>
</protein>
<organism evidence="1 2">
    <name type="scientific">Dreissena polymorpha</name>
    <name type="common">Zebra mussel</name>
    <name type="synonym">Mytilus polymorpha</name>
    <dbReference type="NCBI Taxonomy" id="45954"/>
    <lineage>
        <taxon>Eukaryota</taxon>
        <taxon>Metazoa</taxon>
        <taxon>Spiralia</taxon>
        <taxon>Lophotrochozoa</taxon>
        <taxon>Mollusca</taxon>
        <taxon>Bivalvia</taxon>
        <taxon>Autobranchia</taxon>
        <taxon>Heteroconchia</taxon>
        <taxon>Euheterodonta</taxon>
        <taxon>Imparidentia</taxon>
        <taxon>Neoheterodontei</taxon>
        <taxon>Myida</taxon>
        <taxon>Dreissenoidea</taxon>
        <taxon>Dreissenidae</taxon>
        <taxon>Dreissena</taxon>
    </lineage>
</organism>